<evidence type="ECO:0000256" key="2">
    <source>
        <dbReference type="SAM" id="MobiDB-lite"/>
    </source>
</evidence>
<evidence type="ECO:0000256" key="1">
    <source>
        <dbReference type="SAM" id="Coils"/>
    </source>
</evidence>
<protein>
    <submittedName>
        <fullName evidence="4">Uncharacterized protein</fullName>
    </submittedName>
</protein>
<evidence type="ECO:0000313" key="4">
    <source>
        <dbReference type="EMBL" id="QHC61441.1"/>
    </source>
</evidence>
<name>A0ABX6GVA2_9MICO</name>
<feature type="chain" id="PRO_5046326578" evidence="3">
    <location>
        <begin position="27"/>
        <end position="1110"/>
    </location>
</feature>
<organism evidence="4 5">
    <name type="scientific">Rathayibacter festucae</name>
    <dbReference type="NCBI Taxonomy" id="110937"/>
    <lineage>
        <taxon>Bacteria</taxon>
        <taxon>Bacillati</taxon>
        <taxon>Actinomycetota</taxon>
        <taxon>Actinomycetes</taxon>
        <taxon>Micrococcales</taxon>
        <taxon>Microbacteriaceae</taxon>
        <taxon>Rathayibacter</taxon>
    </lineage>
</organism>
<dbReference type="Proteomes" id="UP000464597">
    <property type="component" value="Chromosome"/>
</dbReference>
<keyword evidence="5" id="KW-1185">Reference proteome</keyword>
<keyword evidence="3" id="KW-0732">Signal</keyword>
<sequence>MPRRLTRPTAVLAALLAVCTALPAHAATPGPSPLDDPLVGVRMEELRVLPADPKVERPAAVYTIVDDRDIAFPVSATPQPGAEGSAYDLRTATPLAAVADVVRGRTALVRCSQVDAVPDSIPTVFASLCRAAGAAEMTWRDGRSLGVPIWYARDLDGGLVCITGTGTECLTSEPGVDPASGADRWRVSAARCSSAAAGSPLLQACGRLRAALDDSGHRIAQRAYDRQHARMDRLFSLGLNDAKLGAEAALRARIAAFEPRILRAIAERRSACQPFWLALSLGLSMVFCKAAGHDVETLEAERNALQKEHGARVAEAQAALRVRMAEDWHELHRTWSGEDPTGYAALLRVESKELSELKAAEEEYRRAADSDEQTFRELQRQWLHERSAIGEVEQIPLIGPLIRHIEEYEQNPSGTNLRRVFLGALGPAGEAIEGGLELSAETKLKTGEQRFLSDALHEIGGKDDFGTTLESLITDFSKDLGDEAAEGVRESGLWSDAPGSDAPPESHYEDFGQLLARAPRMIPEATQKWLLANGPLRDKLGLGGTNTFPVLSATSADLRHAAAQVAFERGVETIFTHAFGTDYEQVARKNPAWTGAEARLITAELLKVLTDSAYLEQISPIWVASDTLGDRPAAFVYDDDQSAILLNQDLVRITDGSANPEFAKFYLEELGHSLNWWRCTIFDVEVKHCSGEGDVGARFRDAVMLSTSSTDPGFGAAIASLPAHDQDSSSTVLFTGGSTAHLEGWNSYSSLNSHISGKGRFSFLLRAGIELSSEYPGVSDEFDLEMSVGAPSMTRSGNPWVTSPNGPCKVRQLALKEDCNVPTMSIALSFRDSINYSVLGAPGVKDTAFAKAGVNLSPALVRKHGVRLYFQPKAGEPDAWRFLPGHTIYFKEFSLAGDGKVDGTKMLDTFAGKRMPAPHRLDVAGKATVEGSYIVEIATREKSALDTWLALDVSSALLGCAGGFVFAIVAEQDPITGCHVGSDLLEGIETAAEAADGRLTTFLTSNASVAVPLSVEYKATRSAGRVTDLPADVPPQSGVEMWEVGPPPAAAAHSAEQVSSLRTKASTALQKMKSVSFTGLAVFRPRISWTLGTRTLHLGTHSLPTANLIE</sequence>
<keyword evidence="1" id="KW-0175">Coiled coil</keyword>
<feature type="signal peptide" evidence="3">
    <location>
        <begin position="1"/>
        <end position="26"/>
    </location>
</feature>
<gene>
    <name evidence="4" type="ORF">GSU69_01130</name>
</gene>
<accession>A0ABX6GVA2</accession>
<feature type="coiled-coil region" evidence="1">
    <location>
        <begin position="347"/>
        <end position="381"/>
    </location>
</feature>
<feature type="region of interest" description="Disordered" evidence="2">
    <location>
        <begin position="487"/>
        <end position="507"/>
    </location>
</feature>
<proteinExistence type="predicted"/>
<evidence type="ECO:0000313" key="5">
    <source>
        <dbReference type="Proteomes" id="UP000464597"/>
    </source>
</evidence>
<dbReference type="EMBL" id="CP047180">
    <property type="protein sequence ID" value="QHC61441.1"/>
    <property type="molecule type" value="Genomic_DNA"/>
</dbReference>
<reference evidence="5" key="1">
    <citation type="submission" date="2019-12" db="EMBL/GenBank/DDBJ databases">
        <title>Complete and draft genome sequences of new strains and members of some known species of the genus Rathayibacter isolated from plants.</title>
        <authorList>
            <person name="Tarlachkov S.V."/>
            <person name="Starodumova I.P."/>
            <person name="Dorofeeva L.V."/>
            <person name="Prisyazhnaya N.V."/>
            <person name="Leyn S."/>
            <person name="Zlamal J."/>
            <person name="Elan M."/>
            <person name="Osterman A.L."/>
            <person name="Nadler S."/>
            <person name="Subbotin S.A."/>
            <person name="Evtushenko L.I."/>
        </authorList>
    </citation>
    <scope>NUCLEOTIDE SEQUENCE [LARGE SCALE GENOMIC DNA]</scope>
    <source>
        <strain evidence="5">VKM Ac-2802</strain>
    </source>
</reference>
<dbReference type="RefSeq" id="WP_159421810.1">
    <property type="nucleotide sequence ID" value="NZ_CP047180.1"/>
</dbReference>
<evidence type="ECO:0000256" key="3">
    <source>
        <dbReference type="SAM" id="SignalP"/>
    </source>
</evidence>